<dbReference type="AlphaFoldDB" id="A0A836H1F3"/>
<feature type="region of interest" description="Disordered" evidence="1">
    <location>
        <begin position="1"/>
        <end position="211"/>
    </location>
</feature>
<feature type="compositionally biased region" description="Polar residues" evidence="1">
    <location>
        <begin position="319"/>
        <end position="345"/>
    </location>
</feature>
<gene>
    <name evidence="2" type="ORF">LSCM4_07235</name>
</gene>
<reference evidence="3" key="1">
    <citation type="journal article" date="2021" name="Microbiol. Resour. Announc.">
        <title>LGAAP: Leishmaniinae Genome Assembly and Annotation Pipeline.</title>
        <authorList>
            <person name="Almutairi H."/>
            <person name="Urbaniak M.D."/>
            <person name="Bates M.D."/>
            <person name="Jariyapan N."/>
            <person name="Kwakye-Nuako G."/>
            <person name="Thomaz-Soccol V."/>
            <person name="Al-Salem W.S."/>
            <person name="Dillon R.J."/>
            <person name="Bates P.A."/>
            <person name="Gatherer D."/>
        </authorList>
    </citation>
    <scope>NUCLEOTIDE SEQUENCE [LARGE SCALE GENOMIC DNA]</scope>
</reference>
<evidence type="ECO:0000313" key="3">
    <source>
        <dbReference type="Proteomes" id="UP000674143"/>
    </source>
</evidence>
<proteinExistence type="predicted"/>
<evidence type="ECO:0000256" key="1">
    <source>
        <dbReference type="SAM" id="MobiDB-lite"/>
    </source>
</evidence>
<feature type="region of interest" description="Disordered" evidence="1">
    <location>
        <begin position="265"/>
        <end position="372"/>
    </location>
</feature>
<dbReference type="GeneID" id="92363071"/>
<accession>A0A836H1F3</accession>
<name>A0A836H1F3_9TRYP</name>
<feature type="region of interest" description="Disordered" evidence="1">
    <location>
        <begin position="505"/>
        <end position="528"/>
    </location>
</feature>
<keyword evidence="3" id="KW-1185">Reference proteome</keyword>
<comment type="caution">
    <text evidence="2">The sequence shown here is derived from an EMBL/GenBank/DDBJ whole genome shotgun (WGS) entry which is preliminary data.</text>
</comment>
<feature type="compositionally biased region" description="Low complexity" evidence="1">
    <location>
        <begin position="303"/>
        <end position="318"/>
    </location>
</feature>
<feature type="compositionally biased region" description="Low complexity" evidence="1">
    <location>
        <begin position="112"/>
        <end position="152"/>
    </location>
</feature>
<protein>
    <submittedName>
        <fullName evidence="2">Uncharacterized protein</fullName>
    </submittedName>
</protein>
<feature type="compositionally biased region" description="Basic and acidic residues" evidence="1">
    <location>
        <begin position="1"/>
        <end position="11"/>
    </location>
</feature>
<organism evidence="2 3">
    <name type="scientific">Leishmania orientalis</name>
    <dbReference type="NCBI Taxonomy" id="2249476"/>
    <lineage>
        <taxon>Eukaryota</taxon>
        <taxon>Discoba</taxon>
        <taxon>Euglenozoa</taxon>
        <taxon>Kinetoplastea</taxon>
        <taxon>Metakinetoplastina</taxon>
        <taxon>Trypanosomatida</taxon>
        <taxon>Trypanosomatidae</taxon>
        <taxon>Leishmaniinae</taxon>
        <taxon>Leishmania</taxon>
    </lineage>
</organism>
<sequence length="704" mass="71744">MSDRSIPREDLPGPQHANASPLASPTMSPAHVQPQQQQQQQPANPAVAMNSPIPNTGTTPRLLFTWDPYRSVSSSPGHTGTATGGVAIKPPEEEVAEEGRLASSFGGCSTTSSVNNANAGAEASAGANSATRVANTSTAPSSAATSGGARPPLTISALLGGAGYPNRGSPQPSATAVSLPQQQQILRQSPPSDACAAPGSAHSTPSGPVLKRIPTSAKDGRQYFLDYSPNPTVNSGAPAVVAGGGMPNLMLPPNMSHVVAVTSPSALTPSQQRQQPPAGMEILDLDGSSGTNIGPQAVPLMSPPRGSSSVGSHPSYGSVTATNSHGIPSATQLSMGSMTQHNPYRSPSMFYPPAHSTSPAAQQQQQQQHVLHHQDIDDNDADLVYALESDPSAFIVRLLPPPPPLPELARVLTVPGVVQSLCARWCAYVAAVLKSDAFAAITAAPPPPPSSVTISREGGNGSTKEELAAWYETAVDWWEKLDQEGTAAVDVRAKSRTVAAAVDAVASGRSRRTPAQSTGGNANGGRYHLQGGVGGGGYRGRGGRGGGGGGGYHAGMGVYGYAVNTAGHRGGAHPRGGGAAAAAGGMAAGAHNAGAAATSYRGGRGSGGGGSAGYNYDAGMSGGDNRHDMPDEVDQAMQCNSPYYPSSNFNPYAESWQFSGTAGMATGAQQQQQPQQMHSPYMKGGRPLAQAPHQQQRGYGAMSM</sequence>
<dbReference type="KEGG" id="loi:92363071"/>
<evidence type="ECO:0000313" key="2">
    <source>
        <dbReference type="EMBL" id="KAG5483024.1"/>
    </source>
</evidence>
<feature type="compositionally biased region" description="Low complexity" evidence="1">
    <location>
        <begin position="33"/>
        <end position="42"/>
    </location>
</feature>
<feature type="region of interest" description="Disordered" evidence="1">
    <location>
        <begin position="663"/>
        <end position="704"/>
    </location>
</feature>
<feature type="compositionally biased region" description="Polar residues" evidence="1">
    <location>
        <begin position="17"/>
        <end position="27"/>
    </location>
</feature>
<dbReference type="Proteomes" id="UP000674143">
    <property type="component" value="Unassembled WGS sequence"/>
</dbReference>
<feature type="compositionally biased region" description="Polar residues" evidence="1">
    <location>
        <begin position="168"/>
        <end position="191"/>
    </location>
</feature>
<feature type="compositionally biased region" description="Polar residues" evidence="1">
    <location>
        <begin position="265"/>
        <end position="275"/>
    </location>
</feature>
<dbReference type="RefSeq" id="XP_067064520.1">
    <property type="nucleotide sequence ID" value="XM_067209137.1"/>
</dbReference>
<reference evidence="3" key="2">
    <citation type="journal article" date="2021" name="Sci. Data">
        <title>Chromosome-scale genome sequencing, assembly and annotation of six genomes from subfamily Leishmaniinae.</title>
        <authorList>
            <person name="Almutairi H."/>
            <person name="Urbaniak M.D."/>
            <person name="Bates M.D."/>
            <person name="Jariyapan N."/>
            <person name="Kwakye-Nuako G."/>
            <person name="Thomaz Soccol V."/>
            <person name="Al-Salem W.S."/>
            <person name="Dillon R.J."/>
            <person name="Bates P.A."/>
            <person name="Gatherer D."/>
        </authorList>
    </citation>
    <scope>NUCLEOTIDE SEQUENCE [LARGE SCALE GENOMIC DNA]</scope>
</reference>
<feature type="compositionally biased region" description="Polar residues" evidence="1">
    <location>
        <begin position="71"/>
        <end position="81"/>
    </location>
</feature>
<dbReference type="EMBL" id="JAFHLR010000015">
    <property type="protein sequence ID" value="KAG5483024.1"/>
    <property type="molecule type" value="Genomic_DNA"/>
</dbReference>